<sequence length="212" mass="22474">MAPDSALWSFVLVVGLLTLTPGIDTALILRTAALGRHRRAWGVVLGVQTGVLVWGVLTSLGLTALITASRAAYEVLRWAGVVYLLWLGGRMLVDTLRHRGSTAGDAPGEVTVRNSLGEGWRQGAFTNLLNPKVGVFYVAVLPQFIPDGAPHFTTGVLLALVHIALGLVWSAALIGCARALRVRLQSPAARRVLDRITGTVIVGLGLRLAMTG</sequence>
<keyword evidence="5 6" id="KW-0472">Membrane</keyword>
<dbReference type="PANTHER" id="PTHR30086">
    <property type="entry name" value="ARGININE EXPORTER PROTEIN ARGO"/>
    <property type="match status" value="1"/>
</dbReference>
<keyword evidence="4 6" id="KW-1133">Transmembrane helix</keyword>
<feature type="transmembrane region" description="Helical" evidence="6">
    <location>
        <begin position="6"/>
        <end position="29"/>
    </location>
</feature>
<dbReference type="PANTHER" id="PTHR30086:SF20">
    <property type="entry name" value="ARGININE EXPORTER PROTEIN ARGO-RELATED"/>
    <property type="match status" value="1"/>
</dbReference>
<feature type="transmembrane region" description="Helical" evidence="6">
    <location>
        <begin position="75"/>
        <end position="93"/>
    </location>
</feature>
<feature type="transmembrane region" description="Helical" evidence="6">
    <location>
        <begin position="157"/>
        <end position="180"/>
    </location>
</feature>
<evidence type="ECO:0000256" key="6">
    <source>
        <dbReference type="SAM" id="Phobius"/>
    </source>
</evidence>
<feature type="transmembrane region" description="Helical" evidence="6">
    <location>
        <begin position="41"/>
        <end position="69"/>
    </location>
</feature>
<dbReference type="InterPro" id="IPR001123">
    <property type="entry name" value="LeuE-type"/>
</dbReference>
<dbReference type="OrthoDB" id="5185770at2"/>
<keyword evidence="2" id="KW-1003">Cell membrane</keyword>
<keyword evidence="8" id="KW-1185">Reference proteome</keyword>
<proteinExistence type="predicted"/>
<dbReference type="Pfam" id="PF01810">
    <property type="entry name" value="LysE"/>
    <property type="match status" value="1"/>
</dbReference>
<dbReference type="EMBL" id="AOPY01001480">
    <property type="protein sequence ID" value="EPJ37877.1"/>
    <property type="molecule type" value="Genomic_DNA"/>
</dbReference>
<evidence type="ECO:0000256" key="2">
    <source>
        <dbReference type="ARBA" id="ARBA00022475"/>
    </source>
</evidence>
<dbReference type="PATRIC" id="fig|1283301.3.peg.5010"/>
<name>S4MVU0_9ACTN</name>
<organism evidence="7 8">
    <name type="scientific">Streptomyces afghaniensis 772</name>
    <dbReference type="NCBI Taxonomy" id="1283301"/>
    <lineage>
        <taxon>Bacteria</taxon>
        <taxon>Bacillati</taxon>
        <taxon>Actinomycetota</taxon>
        <taxon>Actinomycetes</taxon>
        <taxon>Kitasatosporales</taxon>
        <taxon>Streptomycetaceae</taxon>
        <taxon>Streptomyces</taxon>
    </lineage>
</organism>
<gene>
    <name evidence="7" type="ORF">STAFG_5039</name>
</gene>
<accession>S4MVU0</accession>
<evidence type="ECO:0000256" key="1">
    <source>
        <dbReference type="ARBA" id="ARBA00004651"/>
    </source>
</evidence>
<dbReference type="AlphaFoldDB" id="S4MVU0"/>
<evidence type="ECO:0000256" key="4">
    <source>
        <dbReference type="ARBA" id="ARBA00022989"/>
    </source>
</evidence>
<keyword evidence="3 6" id="KW-0812">Transmembrane</keyword>
<dbReference type="PIRSF" id="PIRSF006324">
    <property type="entry name" value="LeuE"/>
    <property type="match status" value="1"/>
</dbReference>
<dbReference type="HOGENOM" id="CLU_079569_3_0_11"/>
<protein>
    <submittedName>
        <fullName evidence="7">Putative Homoserine/homoserine lactone efflux protein</fullName>
    </submittedName>
</protein>
<dbReference type="GO" id="GO:0005886">
    <property type="term" value="C:plasma membrane"/>
    <property type="evidence" value="ECO:0007669"/>
    <property type="project" value="UniProtKB-SubCell"/>
</dbReference>
<evidence type="ECO:0000313" key="7">
    <source>
        <dbReference type="EMBL" id="EPJ37877.1"/>
    </source>
</evidence>
<evidence type="ECO:0000313" key="8">
    <source>
        <dbReference type="Proteomes" id="UP000015001"/>
    </source>
</evidence>
<comment type="subcellular location">
    <subcellularLocation>
        <location evidence="1">Cell membrane</location>
        <topology evidence="1">Multi-pass membrane protein</topology>
    </subcellularLocation>
</comment>
<dbReference type="RefSeq" id="WP_020273930.1">
    <property type="nucleotide sequence ID" value="NZ_KE354237.1"/>
</dbReference>
<evidence type="ECO:0000256" key="5">
    <source>
        <dbReference type="ARBA" id="ARBA00023136"/>
    </source>
</evidence>
<comment type="caution">
    <text evidence="7">The sequence shown here is derived from an EMBL/GenBank/DDBJ whole genome shotgun (WGS) entry which is preliminary data.</text>
</comment>
<reference evidence="7 8" key="1">
    <citation type="submission" date="2013-02" db="EMBL/GenBank/DDBJ databases">
        <title>Draft Genome Sequence of Streptomyces afghaniensis, Which Produces Compounds of the Julimycin B-Complex.</title>
        <authorList>
            <person name="Gruening B.A."/>
            <person name="Praeg A."/>
            <person name="Erxleben A."/>
            <person name="Guenther S."/>
            <person name="Fiedler H.-P."/>
            <person name="Goodfellow M."/>
            <person name="Mueller M."/>
        </authorList>
    </citation>
    <scope>NUCLEOTIDE SEQUENCE [LARGE SCALE GENOMIC DNA]</scope>
    <source>
        <strain evidence="7 8">772</strain>
    </source>
</reference>
<dbReference type="Proteomes" id="UP000015001">
    <property type="component" value="Unassembled WGS sequence"/>
</dbReference>
<evidence type="ECO:0000256" key="3">
    <source>
        <dbReference type="ARBA" id="ARBA00022692"/>
    </source>
</evidence>
<dbReference type="GO" id="GO:0015171">
    <property type="term" value="F:amino acid transmembrane transporter activity"/>
    <property type="evidence" value="ECO:0007669"/>
    <property type="project" value="TreeGrafter"/>
</dbReference>